<evidence type="ECO:0000313" key="11">
    <source>
        <dbReference type="Proteomes" id="UP000611723"/>
    </source>
</evidence>
<dbReference type="RefSeq" id="WP_201432673.1">
    <property type="nucleotide sequence ID" value="NZ_JAEQBW010000013.1"/>
</dbReference>
<keyword evidence="7" id="KW-0472">Membrane</keyword>
<keyword evidence="7" id="KW-0812">Transmembrane</keyword>
<feature type="signal peptide" evidence="8">
    <location>
        <begin position="1"/>
        <end position="16"/>
    </location>
</feature>
<dbReference type="SMART" id="SM00388">
    <property type="entry name" value="HisKA"/>
    <property type="match status" value="1"/>
</dbReference>
<comment type="caution">
    <text evidence="10">The sequence shown here is derived from an EMBL/GenBank/DDBJ whole genome shotgun (WGS) entry which is preliminary data.</text>
</comment>
<dbReference type="InterPro" id="IPR050736">
    <property type="entry name" value="Sensor_HK_Regulatory"/>
</dbReference>
<evidence type="ECO:0000256" key="6">
    <source>
        <dbReference type="ARBA" id="ARBA00023012"/>
    </source>
</evidence>
<feature type="domain" description="Histidine kinase" evidence="9">
    <location>
        <begin position="387"/>
        <end position="604"/>
    </location>
</feature>
<reference evidence="10" key="1">
    <citation type="submission" date="2021-01" db="EMBL/GenBank/DDBJ databases">
        <title>Marivirga aurantiaca sp. nov., isolated from intertidal surface sediments.</title>
        <authorList>
            <person name="Zhang M."/>
        </authorList>
    </citation>
    <scope>NUCLEOTIDE SEQUENCE</scope>
    <source>
        <strain evidence="10">S37H4</strain>
    </source>
</reference>
<protein>
    <recommendedName>
        <fullName evidence="2">histidine kinase</fullName>
        <ecNumber evidence="2">2.7.13.3</ecNumber>
    </recommendedName>
</protein>
<organism evidence="10 11">
    <name type="scientific">Marivirga aurantiaca</name>
    <dbReference type="NCBI Taxonomy" id="2802615"/>
    <lineage>
        <taxon>Bacteria</taxon>
        <taxon>Pseudomonadati</taxon>
        <taxon>Bacteroidota</taxon>
        <taxon>Cytophagia</taxon>
        <taxon>Cytophagales</taxon>
        <taxon>Marivirgaceae</taxon>
        <taxon>Marivirga</taxon>
    </lineage>
</organism>
<feature type="chain" id="PRO_5036737914" description="histidine kinase" evidence="8">
    <location>
        <begin position="17"/>
        <end position="607"/>
    </location>
</feature>
<keyword evidence="5" id="KW-0418">Kinase</keyword>
<evidence type="ECO:0000256" key="1">
    <source>
        <dbReference type="ARBA" id="ARBA00000085"/>
    </source>
</evidence>
<dbReference type="PANTHER" id="PTHR43711">
    <property type="entry name" value="TWO-COMPONENT HISTIDINE KINASE"/>
    <property type="match status" value="1"/>
</dbReference>
<sequence>MVQICFLLIGVFSALAGFASNEPIHWQEANKSKSAQLDLHWFVSKPFIYQDEFGNMKGLEVEMLNHFQLFVKEKYGIDLKLNWIESEDFVSIQDKIAGSPFPNSIGVSAFSITEERRKRMKFSTSYLSDVTVLVTAKGTPIVKTLDEINKLMDGKTAVTIKGTTYEKFLWEIEKQLNLHFNMLYIDSDKNILEEISKTEEGFGFIDLPIYLMLIKNGGELTRQNFFTMRGNGYSFVLPPNSSWDIPLNEYLSEPESKVKIAKIVSKYISPELFVFIENIYGEDNLGASILTKEKEIQLNHIKNAELQLEKEKYFRSLLIIFIIVITVAAIVIFILLYNKQKFIRKLSKQKLQIELQQKNIRIKNEKLLNRNIQLTSLNEERNNLVKILAHDLRTPINHITGLVEVFQIKQTNLPKEDIGLITKIKESANRLNQMIHKILDLDALEGNRMKVIFEEIDVNQLMVELKNSFRQSTENKNIHLDLKLKESILFKSDHLFLTQILENLVSNAIKFSDSGSEISLSVEQIDNKVVFKVQDEGPGLTQNDKQLIFSKYQKLSAKPTQGESSMGLGLSIVKKYVELLGGSVWVESEIGKGSQFFVSLPYKKSEA</sequence>
<evidence type="ECO:0000256" key="5">
    <source>
        <dbReference type="ARBA" id="ARBA00022777"/>
    </source>
</evidence>
<gene>
    <name evidence="10" type="ORF">JKA74_18225</name>
</gene>
<name>A0A934X1Y1_9BACT</name>
<dbReference type="GO" id="GO:0000155">
    <property type="term" value="F:phosphorelay sensor kinase activity"/>
    <property type="evidence" value="ECO:0007669"/>
    <property type="project" value="InterPro"/>
</dbReference>
<dbReference type="InterPro" id="IPR005467">
    <property type="entry name" value="His_kinase_dom"/>
</dbReference>
<dbReference type="InterPro" id="IPR036097">
    <property type="entry name" value="HisK_dim/P_sf"/>
</dbReference>
<dbReference type="InterPro" id="IPR036890">
    <property type="entry name" value="HATPase_C_sf"/>
</dbReference>
<evidence type="ECO:0000256" key="2">
    <source>
        <dbReference type="ARBA" id="ARBA00012438"/>
    </source>
</evidence>
<dbReference type="FunFam" id="3.30.565.10:FF:000006">
    <property type="entry name" value="Sensor histidine kinase WalK"/>
    <property type="match status" value="1"/>
</dbReference>
<accession>A0A934X1Y1</accession>
<dbReference type="EMBL" id="JAEQBW010000013">
    <property type="protein sequence ID" value="MBK6266987.1"/>
    <property type="molecule type" value="Genomic_DNA"/>
</dbReference>
<dbReference type="AlphaFoldDB" id="A0A934X1Y1"/>
<dbReference type="Pfam" id="PF02518">
    <property type="entry name" value="HATPase_c"/>
    <property type="match status" value="1"/>
</dbReference>
<dbReference type="Proteomes" id="UP000611723">
    <property type="component" value="Unassembled WGS sequence"/>
</dbReference>
<evidence type="ECO:0000256" key="3">
    <source>
        <dbReference type="ARBA" id="ARBA00022553"/>
    </source>
</evidence>
<dbReference type="SUPFAM" id="SSF47384">
    <property type="entry name" value="Homodimeric domain of signal transducing histidine kinase"/>
    <property type="match status" value="1"/>
</dbReference>
<dbReference type="EC" id="2.7.13.3" evidence="2"/>
<dbReference type="SMART" id="SM00387">
    <property type="entry name" value="HATPase_c"/>
    <property type="match status" value="1"/>
</dbReference>
<dbReference type="CDD" id="cd00075">
    <property type="entry name" value="HATPase"/>
    <property type="match status" value="1"/>
</dbReference>
<evidence type="ECO:0000313" key="10">
    <source>
        <dbReference type="EMBL" id="MBK6266987.1"/>
    </source>
</evidence>
<dbReference type="Gene3D" id="1.10.287.130">
    <property type="match status" value="1"/>
</dbReference>
<dbReference type="InterPro" id="IPR003661">
    <property type="entry name" value="HisK_dim/P_dom"/>
</dbReference>
<dbReference type="PROSITE" id="PS50109">
    <property type="entry name" value="HIS_KIN"/>
    <property type="match status" value="1"/>
</dbReference>
<keyword evidence="8" id="KW-0732">Signal</keyword>
<dbReference type="InterPro" id="IPR003594">
    <property type="entry name" value="HATPase_dom"/>
</dbReference>
<dbReference type="CDD" id="cd00082">
    <property type="entry name" value="HisKA"/>
    <property type="match status" value="1"/>
</dbReference>
<dbReference type="Gene3D" id="3.40.190.10">
    <property type="entry name" value="Periplasmic binding protein-like II"/>
    <property type="match status" value="2"/>
</dbReference>
<dbReference type="Gene3D" id="3.30.565.10">
    <property type="entry name" value="Histidine kinase-like ATPase, C-terminal domain"/>
    <property type="match status" value="1"/>
</dbReference>
<dbReference type="SUPFAM" id="SSF53850">
    <property type="entry name" value="Periplasmic binding protein-like II"/>
    <property type="match status" value="1"/>
</dbReference>
<evidence type="ECO:0000256" key="4">
    <source>
        <dbReference type="ARBA" id="ARBA00022679"/>
    </source>
</evidence>
<dbReference type="PANTHER" id="PTHR43711:SF1">
    <property type="entry name" value="HISTIDINE KINASE 1"/>
    <property type="match status" value="1"/>
</dbReference>
<keyword evidence="7" id="KW-1133">Transmembrane helix</keyword>
<evidence type="ECO:0000259" key="9">
    <source>
        <dbReference type="PROSITE" id="PS50109"/>
    </source>
</evidence>
<evidence type="ECO:0000256" key="8">
    <source>
        <dbReference type="SAM" id="SignalP"/>
    </source>
</evidence>
<dbReference type="Pfam" id="PF00512">
    <property type="entry name" value="HisKA"/>
    <property type="match status" value="1"/>
</dbReference>
<keyword evidence="4" id="KW-0808">Transferase</keyword>
<dbReference type="PRINTS" id="PR00344">
    <property type="entry name" value="BCTRLSENSOR"/>
</dbReference>
<dbReference type="SMART" id="SM00062">
    <property type="entry name" value="PBPb"/>
    <property type="match status" value="1"/>
</dbReference>
<dbReference type="InterPro" id="IPR004358">
    <property type="entry name" value="Sig_transdc_His_kin-like_C"/>
</dbReference>
<dbReference type="SUPFAM" id="SSF55874">
    <property type="entry name" value="ATPase domain of HSP90 chaperone/DNA topoisomerase II/histidine kinase"/>
    <property type="match status" value="1"/>
</dbReference>
<keyword evidence="3" id="KW-0597">Phosphoprotein</keyword>
<comment type="catalytic activity">
    <reaction evidence="1">
        <text>ATP + protein L-histidine = ADP + protein N-phospho-L-histidine.</text>
        <dbReference type="EC" id="2.7.13.3"/>
    </reaction>
</comment>
<dbReference type="InterPro" id="IPR001638">
    <property type="entry name" value="Solute-binding_3/MltF_N"/>
</dbReference>
<keyword evidence="11" id="KW-1185">Reference proteome</keyword>
<keyword evidence="6" id="KW-0902">Two-component regulatory system</keyword>
<proteinExistence type="predicted"/>
<dbReference type="Pfam" id="PF00497">
    <property type="entry name" value="SBP_bac_3"/>
    <property type="match status" value="1"/>
</dbReference>
<evidence type="ECO:0000256" key="7">
    <source>
        <dbReference type="SAM" id="Phobius"/>
    </source>
</evidence>
<feature type="transmembrane region" description="Helical" evidence="7">
    <location>
        <begin position="313"/>
        <end position="337"/>
    </location>
</feature>